<organism evidence="2">
    <name type="scientific">marine sediment metagenome</name>
    <dbReference type="NCBI Taxonomy" id="412755"/>
    <lineage>
        <taxon>unclassified sequences</taxon>
        <taxon>metagenomes</taxon>
        <taxon>ecological metagenomes</taxon>
    </lineage>
</organism>
<sequence>MAFDAYYCETGRAKPFPAFAQSATSAVFVLFAIFVSFVILLAF</sequence>
<evidence type="ECO:0000313" key="2">
    <source>
        <dbReference type="EMBL" id="GAG33950.1"/>
    </source>
</evidence>
<keyword evidence="1" id="KW-0472">Membrane</keyword>
<keyword evidence="1" id="KW-0812">Transmembrane</keyword>
<keyword evidence="1" id="KW-1133">Transmembrane helix</keyword>
<accession>X0WTK9</accession>
<protein>
    <submittedName>
        <fullName evidence="2">Uncharacterized protein</fullName>
    </submittedName>
</protein>
<dbReference type="EMBL" id="BARS01044230">
    <property type="protein sequence ID" value="GAG33950.1"/>
    <property type="molecule type" value="Genomic_DNA"/>
</dbReference>
<dbReference type="AlphaFoldDB" id="X0WTK9"/>
<evidence type="ECO:0000256" key="1">
    <source>
        <dbReference type="SAM" id="Phobius"/>
    </source>
</evidence>
<comment type="caution">
    <text evidence="2">The sequence shown here is derived from an EMBL/GenBank/DDBJ whole genome shotgun (WGS) entry which is preliminary data.</text>
</comment>
<reference evidence="2" key="1">
    <citation type="journal article" date="2014" name="Front. Microbiol.">
        <title>High frequency of phylogenetically diverse reductive dehalogenase-homologous genes in deep subseafloor sedimentary metagenomes.</title>
        <authorList>
            <person name="Kawai M."/>
            <person name="Futagami T."/>
            <person name="Toyoda A."/>
            <person name="Takaki Y."/>
            <person name="Nishi S."/>
            <person name="Hori S."/>
            <person name="Arai W."/>
            <person name="Tsubouchi T."/>
            <person name="Morono Y."/>
            <person name="Uchiyama I."/>
            <person name="Ito T."/>
            <person name="Fujiyama A."/>
            <person name="Inagaki F."/>
            <person name="Takami H."/>
        </authorList>
    </citation>
    <scope>NUCLEOTIDE SEQUENCE</scope>
    <source>
        <strain evidence="2">Expedition CK06-06</strain>
    </source>
</reference>
<feature type="non-terminal residue" evidence="2">
    <location>
        <position position="43"/>
    </location>
</feature>
<proteinExistence type="predicted"/>
<gene>
    <name evidence="2" type="ORF">S01H1_66861</name>
</gene>
<feature type="transmembrane region" description="Helical" evidence="1">
    <location>
        <begin position="20"/>
        <end position="42"/>
    </location>
</feature>
<name>X0WTK9_9ZZZZ</name>